<dbReference type="RefSeq" id="WP_269153661.1">
    <property type="nucleotide sequence ID" value="NZ_JABXWF010000010.1"/>
</dbReference>
<gene>
    <name evidence="1" type="ORF">PV383_46095</name>
</gene>
<comment type="caution">
    <text evidence="1">The sequence shown here is derived from an EMBL/GenBank/DDBJ whole genome shotgun (WGS) entry which is preliminary data.</text>
</comment>
<evidence type="ECO:0000313" key="2">
    <source>
        <dbReference type="Proteomes" id="UP001282474"/>
    </source>
</evidence>
<organism evidence="1 2">
    <name type="scientific">Streptomyces caniscabiei</name>
    <dbReference type="NCBI Taxonomy" id="2746961"/>
    <lineage>
        <taxon>Bacteria</taxon>
        <taxon>Bacillati</taxon>
        <taxon>Actinomycetota</taxon>
        <taxon>Actinomycetes</taxon>
        <taxon>Kitasatosporales</taxon>
        <taxon>Streptomycetaceae</taxon>
        <taxon>Streptomyces</taxon>
    </lineage>
</organism>
<protein>
    <submittedName>
        <fullName evidence="1">Uncharacterized protein</fullName>
    </submittedName>
</protein>
<dbReference type="Proteomes" id="UP001282474">
    <property type="component" value="Unassembled WGS sequence"/>
</dbReference>
<evidence type="ECO:0000313" key="1">
    <source>
        <dbReference type="EMBL" id="MDX3044481.1"/>
    </source>
</evidence>
<sequence>MVIFIPECSFVADVAYTDIGPWKIYNEYVRGDVEAMSRDLRYI</sequence>
<dbReference type="EMBL" id="JARAWJ010000086">
    <property type="protein sequence ID" value="MDX3044481.1"/>
    <property type="molecule type" value="Genomic_DNA"/>
</dbReference>
<name>A0ABU4N552_9ACTN</name>
<proteinExistence type="predicted"/>
<keyword evidence="2" id="KW-1185">Reference proteome</keyword>
<accession>A0ABU4N552</accession>
<reference evidence="1 2" key="1">
    <citation type="journal article" date="2023" name="Microb. Genom.">
        <title>Mesoterricola silvestris gen. nov., sp. nov., Mesoterricola sediminis sp. nov., Geothrix oryzae sp. nov., Geothrix edaphica sp. nov., Geothrix rubra sp. nov., and Geothrix limicola sp. nov., six novel members of Acidobacteriota isolated from soils.</title>
        <authorList>
            <person name="Weisberg A.J."/>
            <person name="Pearce E."/>
            <person name="Kramer C.G."/>
            <person name="Chang J.H."/>
            <person name="Clarke C.R."/>
        </authorList>
    </citation>
    <scope>NUCLEOTIDE SEQUENCE [LARGE SCALE GENOMIC DNA]</scope>
    <source>
        <strain evidence="1 2">NE20-4-1</strain>
    </source>
</reference>